<proteinExistence type="predicted"/>
<organism evidence="4 5">
    <name type="scientific">Plastorhodobacter daqingensis</name>
    <dbReference type="NCBI Taxonomy" id="1387281"/>
    <lineage>
        <taxon>Bacteria</taxon>
        <taxon>Pseudomonadati</taxon>
        <taxon>Pseudomonadota</taxon>
        <taxon>Alphaproteobacteria</taxon>
        <taxon>Rhodobacterales</taxon>
        <taxon>Paracoccaceae</taxon>
        <taxon>Plastorhodobacter</taxon>
    </lineage>
</organism>
<keyword evidence="1 2" id="KW-0732">Signal</keyword>
<name>A0ABW2UN83_9RHOB</name>
<keyword evidence="5" id="KW-1185">Reference proteome</keyword>
<dbReference type="EMBL" id="JBHTFQ010000008">
    <property type="protein sequence ID" value="MFC7705428.1"/>
    <property type="molecule type" value="Genomic_DNA"/>
</dbReference>
<accession>A0ABW2UN83</accession>
<sequence length="277" mass="29953">MSILRNMMAGLVAVAASLSLGQSAEAQGTVDQIRERGVLRVAGIPTEAPYFVRDIRTGEWSGFVVDMAADMAETLGVELEMVESSWANSILDIQSGRVDLAFALTALPARALSIYFSEPTYYNSFVIVSPKAELASASWADLNSPEITIAVDTGSAQDNIARAYLPRANMLRFQTRDEAVIAVATGRADALINTVLNSMVMRSRNPAIGDIHVPEPRLSSPSVIGINYDADEQFKTFVSAWATYNRQMGNNQTWIVGGMEPFGITMEDLPAGFDFGG</sequence>
<protein>
    <submittedName>
        <fullName evidence="4">Transporter substrate-binding domain-containing protein</fullName>
    </submittedName>
</protein>
<dbReference type="Proteomes" id="UP001596516">
    <property type="component" value="Unassembled WGS sequence"/>
</dbReference>
<evidence type="ECO:0000313" key="5">
    <source>
        <dbReference type="Proteomes" id="UP001596516"/>
    </source>
</evidence>
<feature type="chain" id="PRO_5045142962" evidence="2">
    <location>
        <begin position="27"/>
        <end position="277"/>
    </location>
</feature>
<evidence type="ECO:0000256" key="2">
    <source>
        <dbReference type="SAM" id="SignalP"/>
    </source>
</evidence>
<comment type="caution">
    <text evidence="4">The sequence shown here is derived from an EMBL/GenBank/DDBJ whole genome shotgun (WGS) entry which is preliminary data.</text>
</comment>
<gene>
    <name evidence="4" type="ORF">ACFQXB_14620</name>
</gene>
<evidence type="ECO:0000313" key="4">
    <source>
        <dbReference type="EMBL" id="MFC7705428.1"/>
    </source>
</evidence>
<dbReference type="RefSeq" id="WP_377405343.1">
    <property type="nucleotide sequence ID" value="NZ_JBHTFQ010000008.1"/>
</dbReference>
<evidence type="ECO:0000256" key="1">
    <source>
        <dbReference type="ARBA" id="ARBA00022729"/>
    </source>
</evidence>
<dbReference type="SUPFAM" id="SSF53850">
    <property type="entry name" value="Periplasmic binding protein-like II"/>
    <property type="match status" value="1"/>
</dbReference>
<dbReference type="SMART" id="SM00062">
    <property type="entry name" value="PBPb"/>
    <property type="match status" value="1"/>
</dbReference>
<dbReference type="PANTHER" id="PTHR35936:SF17">
    <property type="entry name" value="ARGININE-BINDING EXTRACELLULAR PROTEIN ARTP"/>
    <property type="match status" value="1"/>
</dbReference>
<dbReference type="PANTHER" id="PTHR35936">
    <property type="entry name" value="MEMBRANE-BOUND LYTIC MUREIN TRANSGLYCOSYLASE F"/>
    <property type="match status" value="1"/>
</dbReference>
<dbReference type="InterPro" id="IPR001638">
    <property type="entry name" value="Solute-binding_3/MltF_N"/>
</dbReference>
<dbReference type="Pfam" id="PF00497">
    <property type="entry name" value="SBP_bac_3"/>
    <property type="match status" value="1"/>
</dbReference>
<reference evidence="5" key="1">
    <citation type="journal article" date="2019" name="Int. J. Syst. Evol. Microbiol.">
        <title>The Global Catalogue of Microorganisms (GCM) 10K type strain sequencing project: providing services to taxonomists for standard genome sequencing and annotation.</title>
        <authorList>
            <consortium name="The Broad Institute Genomics Platform"/>
            <consortium name="The Broad Institute Genome Sequencing Center for Infectious Disease"/>
            <person name="Wu L."/>
            <person name="Ma J."/>
        </authorList>
    </citation>
    <scope>NUCLEOTIDE SEQUENCE [LARGE SCALE GENOMIC DNA]</scope>
    <source>
        <strain evidence="5">CGMCC 1.12750</strain>
    </source>
</reference>
<feature type="domain" description="Solute-binding protein family 3/N-terminal" evidence="3">
    <location>
        <begin position="38"/>
        <end position="258"/>
    </location>
</feature>
<evidence type="ECO:0000259" key="3">
    <source>
        <dbReference type="SMART" id="SM00062"/>
    </source>
</evidence>
<dbReference type="Gene3D" id="3.40.190.10">
    <property type="entry name" value="Periplasmic binding protein-like II"/>
    <property type="match status" value="2"/>
</dbReference>
<feature type="signal peptide" evidence="2">
    <location>
        <begin position="1"/>
        <end position="26"/>
    </location>
</feature>